<dbReference type="Pfam" id="PF14223">
    <property type="entry name" value="Retrotran_gag_2"/>
    <property type="match status" value="1"/>
</dbReference>
<sequence length="287" mass="30957">MSLIPYAGGSGSSLPQPVPMLTGENYTAWAIKVEANLDAAGLWEAVVVPEDAAAAVIVKKDKPARAYLLGALAEDLLLQVASKKTAAEVWSSHKARFVGADRVRAARLGTLRGEFEMLRMAEGDTLDGFAGKLSGMAARYAGLGSTLDDTVMVKKLLDSVPDRLYAAVAGIEQFCDVSTMPFEDALGRLKAFDERLRRRGQAGGERADGQLMYTATQWRARERQRGGARGDDDGWSMASGYGGNRRGRCYKCGEHSHFKRECPQLRKAPAEEHAMMADAGVEDGGLL</sequence>
<dbReference type="Gene3D" id="4.10.60.10">
    <property type="entry name" value="Zinc finger, CCHC-type"/>
    <property type="match status" value="1"/>
</dbReference>
<proteinExistence type="predicted"/>
<reference evidence="4" key="1">
    <citation type="journal article" date="2014" name="Science">
        <title>Ancient hybridizations among the ancestral genomes of bread wheat.</title>
        <authorList>
            <consortium name="International Wheat Genome Sequencing Consortium,"/>
            <person name="Marcussen T."/>
            <person name="Sandve S.R."/>
            <person name="Heier L."/>
            <person name="Spannagl M."/>
            <person name="Pfeifer M."/>
            <person name="Jakobsen K.S."/>
            <person name="Wulff B.B."/>
            <person name="Steuernagel B."/>
            <person name="Mayer K.F."/>
            <person name="Olsen O.A."/>
        </authorList>
    </citation>
    <scope>NUCLEOTIDE SEQUENCE [LARGE SCALE GENOMIC DNA]</scope>
    <source>
        <strain evidence="4">cv. AL8/78</strain>
    </source>
</reference>
<dbReference type="Gramene" id="AET0Gv20124800.1">
    <property type="protein sequence ID" value="AET0Gv20124800.1"/>
    <property type="gene ID" value="AET0Gv20124800"/>
</dbReference>
<dbReference type="AlphaFoldDB" id="A0A452XFL4"/>
<reference evidence="3" key="3">
    <citation type="submission" date="2019-03" db="UniProtKB">
        <authorList>
            <consortium name="EnsemblPlants"/>
        </authorList>
    </citation>
    <scope>IDENTIFICATION</scope>
</reference>
<dbReference type="SMART" id="SM00343">
    <property type="entry name" value="ZnF_C2HC"/>
    <property type="match status" value="1"/>
</dbReference>
<dbReference type="Proteomes" id="UP000015105">
    <property type="component" value="Unassembled WGS sequence"/>
</dbReference>
<dbReference type="InterPro" id="IPR001878">
    <property type="entry name" value="Znf_CCHC"/>
</dbReference>
<organism evidence="3 4">
    <name type="scientific">Aegilops tauschii subsp. strangulata</name>
    <name type="common">Goatgrass</name>
    <dbReference type="NCBI Taxonomy" id="200361"/>
    <lineage>
        <taxon>Eukaryota</taxon>
        <taxon>Viridiplantae</taxon>
        <taxon>Streptophyta</taxon>
        <taxon>Embryophyta</taxon>
        <taxon>Tracheophyta</taxon>
        <taxon>Spermatophyta</taxon>
        <taxon>Magnoliopsida</taxon>
        <taxon>Liliopsida</taxon>
        <taxon>Poales</taxon>
        <taxon>Poaceae</taxon>
        <taxon>BOP clade</taxon>
        <taxon>Pooideae</taxon>
        <taxon>Triticodae</taxon>
        <taxon>Triticeae</taxon>
        <taxon>Triticinae</taxon>
        <taxon>Aegilops</taxon>
    </lineage>
</organism>
<dbReference type="EnsemblPlants" id="AET0Gv20124800.1">
    <property type="protein sequence ID" value="AET0Gv20124800.1"/>
    <property type="gene ID" value="AET0Gv20124800"/>
</dbReference>
<evidence type="ECO:0000313" key="4">
    <source>
        <dbReference type="Proteomes" id="UP000015105"/>
    </source>
</evidence>
<evidence type="ECO:0000259" key="2">
    <source>
        <dbReference type="PROSITE" id="PS50158"/>
    </source>
</evidence>
<keyword evidence="1" id="KW-0863">Zinc-finger</keyword>
<evidence type="ECO:0000313" key="3">
    <source>
        <dbReference type="EnsemblPlants" id="AET0Gv20124800.1"/>
    </source>
</evidence>
<protein>
    <recommendedName>
        <fullName evidence="2">CCHC-type domain-containing protein</fullName>
    </recommendedName>
</protein>
<evidence type="ECO:0000256" key="1">
    <source>
        <dbReference type="PROSITE-ProRule" id="PRU00047"/>
    </source>
</evidence>
<dbReference type="GO" id="GO:0003676">
    <property type="term" value="F:nucleic acid binding"/>
    <property type="evidence" value="ECO:0007669"/>
    <property type="project" value="InterPro"/>
</dbReference>
<name>A0A452XFL4_AEGTS</name>
<dbReference type="PANTHER" id="PTHR35317">
    <property type="entry name" value="OS04G0629600 PROTEIN"/>
    <property type="match status" value="1"/>
</dbReference>
<dbReference type="SUPFAM" id="SSF57756">
    <property type="entry name" value="Retrovirus zinc finger-like domains"/>
    <property type="match status" value="1"/>
</dbReference>
<dbReference type="InterPro" id="IPR036875">
    <property type="entry name" value="Znf_CCHC_sf"/>
</dbReference>
<dbReference type="PANTHER" id="PTHR35317:SF38">
    <property type="entry name" value="RNA-DIRECTED DNA POLYMERASE"/>
    <property type="match status" value="1"/>
</dbReference>
<keyword evidence="4" id="KW-1185">Reference proteome</keyword>
<dbReference type="GO" id="GO:0008270">
    <property type="term" value="F:zinc ion binding"/>
    <property type="evidence" value="ECO:0007669"/>
    <property type="project" value="UniProtKB-KW"/>
</dbReference>
<keyword evidence="1" id="KW-0479">Metal-binding</keyword>
<dbReference type="STRING" id="200361.A0A452XFL4"/>
<reference evidence="4" key="2">
    <citation type="journal article" date="2017" name="Nat. Plants">
        <title>The Aegilops tauschii genome reveals multiple impacts of transposons.</title>
        <authorList>
            <person name="Zhao G."/>
            <person name="Zou C."/>
            <person name="Li K."/>
            <person name="Wang K."/>
            <person name="Li T."/>
            <person name="Gao L."/>
            <person name="Zhang X."/>
            <person name="Wang H."/>
            <person name="Yang Z."/>
            <person name="Liu X."/>
            <person name="Jiang W."/>
            <person name="Mao L."/>
            <person name="Kong X."/>
            <person name="Jiao Y."/>
            <person name="Jia J."/>
        </authorList>
    </citation>
    <scope>NUCLEOTIDE SEQUENCE [LARGE SCALE GENOMIC DNA]</scope>
    <source>
        <strain evidence="4">cv. AL8/78</strain>
    </source>
</reference>
<dbReference type="PROSITE" id="PS50158">
    <property type="entry name" value="ZF_CCHC"/>
    <property type="match status" value="1"/>
</dbReference>
<feature type="domain" description="CCHC-type" evidence="2">
    <location>
        <begin position="248"/>
        <end position="264"/>
    </location>
</feature>
<accession>A0A452XFL4</accession>
<keyword evidence="1" id="KW-0862">Zinc</keyword>
<dbReference type="Pfam" id="PF00098">
    <property type="entry name" value="zf-CCHC"/>
    <property type="match status" value="1"/>
</dbReference>